<comment type="caution">
    <text evidence="2">The sequence shown here is derived from an EMBL/GenBank/DDBJ whole genome shotgun (WGS) entry which is preliminary data.</text>
</comment>
<protein>
    <recommendedName>
        <fullName evidence="4">DUF1570 domain-containing protein</fullName>
    </recommendedName>
</protein>
<organism evidence="2 3">
    <name type="scientific">Rubrivirga marina</name>
    <dbReference type="NCBI Taxonomy" id="1196024"/>
    <lineage>
        <taxon>Bacteria</taxon>
        <taxon>Pseudomonadati</taxon>
        <taxon>Rhodothermota</taxon>
        <taxon>Rhodothermia</taxon>
        <taxon>Rhodothermales</taxon>
        <taxon>Rubricoccaceae</taxon>
        <taxon>Rubrivirga</taxon>
    </lineage>
</organism>
<evidence type="ECO:0000256" key="1">
    <source>
        <dbReference type="SAM" id="SignalP"/>
    </source>
</evidence>
<name>A0A271IX14_9BACT</name>
<feature type="signal peptide" evidence="1">
    <location>
        <begin position="1"/>
        <end position="18"/>
    </location>
</feature>
<reference evidence="2 3" key="1">
    <citation type="submission" date="2016-11" db="EMBL/GenBank/DDBJ databases">
        <title>Study of marine rhodopsin-containing bacteria.</title>
        <authorList>
            <person name="Yoshizawa S."/>
            <person name="Kumagai Y."/>
            <person name="Kogure K."/>
        </authorList>
    </citation>
    <scope>NUCLEOTIDE SEQUENCE [LARGE SCALE GENOMIC DNA]</scope>
    <source>
        <strain evidence="2 3">SAORIC-28</strain>
    </source>
</reference>
<accession>A0A271IX14</accession>
<dbReference type="EMBL" id="MQWD01000001">
    <property type="protein sequence ID" value="PAP75647.1"/>
    <property type="molecule type" value="Genomic_DNA"/>
</dbReference>
<proteinExistence type="predicted"/>
<sequence>MKPVLLALVLTATAPLSAQPPADLCPPLAEADRVALAEAFRLGAAVDPLPGWHDAPSAVLLVAGDREVLVRHPRPPDGFALAVPFDSLLGGPVYVRDRQFQPDFLATFPVGGVPTVVVGTPGQTGLGPTDWVLTLLHEHVHQVQMAQPEYFDAVAALGLARGDTTGMWMLTYPFPYDEPAVGERFDAYRTALADALADPTPAALAEVRTTRAALRDRLGPADDRYLAFQLWQEGVARYVEVRGAEAAAEAGGALPAFRALPGAVPYGVGAAGLREQVANQLRGLELAGARRNVVYPVGAAEALLLDTARPGWRHRYHAEPFDLSRYWVRR</sequence>
<keyword evidence="3" id="KW-1185">Reference proteome</keyword>
<dbReference type="RefSeq" id="WP_095509287.1">
    <property type="nucleotide sequence ID" value="NZ_MQWD01000001.1"/>
</dbReference>
<evidence type="ECO:0008006" key="4">
    <source>
        <dbReference type="Google" id="ProtNLM"/>
    </source>
</evidence>
<evidence type="ECO:0000313" key="2">
    <source>
        <dbReference type="EMBL" id="PAP75647.1"/>
    </source>
</evidence>
<feature type="chain" id="PRO_5012040795" description="DUF1570 domain-containing protein" evidence="1">
    <location>
        <begin position="19"/>
        <end position="330"/>
    </location>
</feature>
<gene>
    <name evidence="2" type="ORF">BSZ37_03950</name>
</gene>
<dbReference type="OrthoDB" id="1494135at2"/>
<evidence type="ECO:0000313" key="3">
    <source>
        <dbReference type="Proteomes" id="UP000216339"/>
    </source>
</evidence>
<keyword evidence="1" id="KW-0732">Signal</keyword>
<dbReference type="AlphaFoldDB" id="A0A271IX14"/>
<dbReference type="Proteomes" id="UP000216339">
    <property type="component" value="Unassembled WGS sequence"/>
</dbReference>